<feature type="non-terminal residue" evidence="1">
    <location>
        <position position="121"/>
    </location>
</feature>
<sequence length="121" mass="12601">MSICPYSHSTAQALLAYINGKALVSRHTQQSKIVPGAQPRCLPLGPARPDNRASTEPVLHAKIVSMDGRPGRLAGWSARGGWVGLGGLAWLGKGGGGKGDTGVPTPIPSSITQRHVARGRF</sequence>
<keyword evidence="2" id="KW-1185">Reference proteome</keyword>
<dbReference type="EMBL" id="KN832979">
    <property type="protein sequence ID" value="KIM87467.1"/>
    <property type="molecule type" value="Genomic_DNA"/>
</dbReference>
<evidence type="ECO:0000313" key="2">
    <source>
        <dbReference type="Proteomes" id="UP000054166"/>
    </source>
</evidence>
<gene>
    <name evidence="1" type="ORF">PILCRDRAFT_814990</name>
</gene>
<reference evidence="2" key="2">
    <citation type="submission" date="2015-01" db="EMBL/GenBank/DDBJ databases">
        <title>Evolutionary Origins and Diversification of the Mycorrhizal Mutualists.</title>
        <authorList>
            <consortium name="DOE Joint Genome Institute"/>
            <consortium name="Mycorrhizal Genomics Consortium"/>
            <person name="Kohler A."/>
            <person name="Kuo A."/>
            <person name="Nagy L.G."/>
            <person name="Floudas D."/>
            <person name="Copeland A."/>
            <person name="Barry K.W."/>
            <person name="Cichocki N."/>
            <person name="Veneault-Fourrey C."/>
            <person name="LaButti K."/>
            <person name="Lindquist E.A."/>
            <person name="Lipzen A."/>
            <person name="Lundell T."/>
            <person name="Morin E."/>
            <person name="Murat C."/>
            <person name="Riley R."/>
            <person name="Ohm R."/>
            <person name="Sun H."/>
            <person name="Tunlid A."/>
            <person name="Henrissat B."/>
            <person name="Grigoriev I.V."/>
            <person name="Hibbett D.S."/>
            <person name="Martin F."/>
        </authorList>
    </citation>
    <scope>NUCLEOTIDE SEQUENCE [LARGE SCALE GENOMIC DNA]</scope>
    <source>
        <strain evidence="2">F 1598</strain>
    </source>
</reference>
<evidence type="ECO:0000313" key="1">
    <source>
        <dbReference type="EMBL" id="KIM87467.1"/>
    </source>
</evidence>
<reference evidence="1 2" key="1">
    <citation type="submission" date="2014-04" db="EMBL/GenBank/DDBJ databases">
        <authorList>
            <consortium name="DOE Joint Genome Institute"/>
            <person name="Kuo A."/>
            <person name="Tarkka M."/>
            <person name="Buscot F."/>
            <person name="Kohler A."/>
            <person name="Nagy L.G."/>
            <person name="Floudas D."/>
            <person name="Copeland A."/>
            <person name="Barry K.W."/>
            <person name="Cichocki N."/>
            <person name="Veneault-Fourrey C."/>
            <person name="LaButti K."/>
            <person name="Lindquist E.A."/>
            <person name="Lipzen A."/>
            <person name="Lundell T."/>
            <person name="Morin E."/>
            <person name="Murat C."/>
            <person name="Sun H."/>
            <person name="Tunlid A."/>
            <person name="Henrissat B."/>
            <person name="Grigoriev I.V."/>
            <person name="Hibbett D.S."/>
            <person name="Martin F."/>
            <person name="Nordberg H.P."/>
            <person name="Cantor M.N."/>
            <person name="Hua S.X."/>
        </authorList>
    </citation>
    <scope>NUCLEOTIDE SEQUENCE [LARGE SCALE GENOMIC DNA]</scope>
    <source>
        <strain evidence="1 2">F 1598</strain>
    </source>
</reference>
<name>A0A0C3CCQ7_PILCF</name>
<dbReference type="Proteomes" id="UP000054166">
    <property type="component" value="Unassembled WGS sequence"/>
</dbReference>
<organism evidence="1 2">
    <name type="scientific">Piloderma croceum (strain F 1598)</name>
    <dbReference type="NCBI Taxonomy" id="765440"/>
    <lineage>
        <taxon>Eukaryota</taxon>
        <taxon>Fungi</taxon>
        <taxon>Dikarya</taxon>
        <taxon>Basidiomycota</taxon>
        <taxon>Agaricomycotina</taxon>
        <taxon>Agaricomycetes</taxon>
        <taxon>Agaricomycetidae</taxon>
        <taxon>Atheliales</taxon>
        <taxon>Atheliaceae</taxon>
        <taxon>Piloderma</taxon>
    </lineage>
</organism>
<proteinExistence type="predicted"/>
<dbReference type="AlphaFoldDB" id="A0A0C3CCQ7"/>
<dbReference type="InParanoid" id="A0A0C3CCQ7"/>
<dbReference type="HOGENOM" id="CLU_2043703_0_0_1"/>
<protein>
    <submittedName>
        <fullName evidence="1">Uncharacterized protein</fullName>
    </submittedName>
</protein>
<accession>A0A0C3CCQ7</accession>